<dbReference type="GO" id="GO:0005886">
    <property type="term" value="C:plasma membrane"/>
    <property type="evidence" value="ECO:0007669"/>
    <property type="project" value="UniProtKB-SubCell"/>
</dbReference>
<organism evidence="16 17">
    <name type="scientific">Astyanax mexicanus</name>
    <name type="common">Blind cave fish</name>
    <name type="synonym">Astyanax fasciatus mexicanus</name>
    <dbReference type="NCBI Taxonomy" id="7994"/>
    <lineage>
        <taxon>Eukaryota</taxon>
        <taxon>Metazoa</taxon>
        <taxon>Chordata</taxon>
        <taxon>Craniata</taxon>
        <taxon>Vertebrata</taxon>
        <taxon>Euteleostomi</taxon>
        <taxon>Actinopterygii</taxon>
        <taxon>Neopterygii</taxon>
        <taxon>Teleostei</taxon>
        <taxon>Ostariophysi</taxon>
        <taxon>Characiformes</taxon>
        <taxon>Characoidei</taxon>
        <taxon>Acestrorhamphidae</taxon>
        <taxon>Acestrorhamphinae</taxon>
        <taxon>Astyanax</taxon>
    </lineage>
</organism>
<dbReference type="PROSITE" id="PS50262">
    <property type="entry name" value="G_PROTEIN_RECEP_F1_2"/>
    <property type="match status" value="1"/>
</dbReference>
<keyword evidence="10 13" id="KW-0675">Receptor</keyword>
<evidence type="ECO:0000256" key="2">
    <source>
        <dbReference type="ARBA" id="ARBA00022475"/>
    </source>
</evidence>
<feature type="transmembrane region" description="Helical" evidence="14">
    <location>
        <begin position="142"/>
        <end position="162"/>
    </location>
</feature>
<keyword evidence="6 14" id="KW-1133">Transmembrane helix</keyword>
<keyword evidence="12 13" id="KW-0807">Transducer</keyword>
<feature type="transmembrane region" description="Helical" evidence="14">
    <location>
        <begin position="195"/>
        <end position="216"/>
    </location>
</feature>
<feature type="transmembrane region" description="Helical" evidence="14">
    <location>
        <begin position="23"/>
        <end position="48"/>
    </location>
</feature>
<evidence type="ECO:0000259" key="15">
    <source>
        <dbReference type="PROSITE" id="PS50262"/>
    </source>
</evidence>
<dbReference type="AlphaFoldDB" id="A0A8B9HBS1"/>
<dbReference type="PANTHER" id="PTHR26451:SF860">
    <property type="entry name" value="ODORANT RECEPTOR-RELATED"/>
    <property type="match status" value="1"/>
</dbReference>
<dbReference type="InterPro" id="IPR000725">
    <property type="entry name" value="Olfact_rcpt"/>
</dbReference>
<evidence type="ECO:0000256" key="3">
    <source>
        <dbReference type="ARBA" id="ARBA00022606"/>
    </source>
</evidence>
<keyword evidence="7 13" id="KW-0297">G-protein coupled receptor</keyword>
<keyword evidence="5 14" id="KW-0552">Olfaction</keyword>
<dbReference type="PROSITE" id="PS00237">
    <property type="entry name" value="G_PROTEIN_RECEP_F1_1"/>
    <property type="match status" value="1"/>
</dbReference>
<dbReference type="PRINTS" id="PR00237">
    <property type="entry name" value="GPCRRHODOPSN"/>
</dbReference>
<evidence type="ECO:0000313" key="17">
    <source>
        <dbReference type="Proteomes" id="UP000694621"/>
    </source>
</evidence>
<keyword evidence="4 13" id="KW-0812">Transmembrane</keyword>
<dbReference type="Ensembl" id="ENSAMXT00005011475.1">
    <property type="protein sequence ID" value="ENSAMXP00005010315.1"/>
    <property type="gene ID" value="ENSAMXG00005005776.1"/>
</dbReference>
<evidence type="ECO:0000256" key="14">
    <source>
        <dbReference type="RuleBase" id="RU363047"/>
    </source>
</evidence>
<dbReference type="Gene3D" id="1.20.1070.10">
    <property type="entry name" value="Rhodopsin 7-helix transmembrane proteins"/>
    <property type="match status" value="1"/>
</dbReference>
<evidence type="ECO:0000256" key="5">
    <source>
        <dbReference type="ARBA" id="ARBA00022725"/>
    </source>
</evidence>
<evidence type="ECO:0000256" key="11">
    <source>
        <dbReference type="ARBA" id="ARBA00023180"/>
    </source>
</evidence>
<evidence type="ECO:0000256" key="9">
    <source>
        <dbReference type="ARBA" id="ARBA00023157"/>
    </source>
</evidence>
<dbReference type="Proteomes" id="UP000694621">
    <property type="component" value="Unplaced"/>
</dbReference>
<evidence type="ECO:0000256" key="1">
    <source>
        <dbReference type="ARBA" id="ARBA00004651"/>
    </source>
</evidence>
<protein>
    <recommendedName>
        <fullName evidence="14">Olfactory receptor</fullName>
    </recommendedName>
</protein>
<evidence type="ECO:0000256" key="10">
    <source>
        <dbReference type="ARBA" id="ARBA00023170"/>
    </source>
</evidence>
<accession>A0A8B9HBS1</accession>
<feature type="transmembrane region" description="Helical" evidence="14">
    <location>
        <begin position="57"/>
        <end position="76"/>
    </location>
</feature>
<keyword evidence="8 14" id="KW-0472">Membrane</keyword>
<feature type="domain" description="G-protein coupled receptors family 1 profile" evidence="15">
    <location>
        <begin position="39"/>
        <end position="288"/>
    </location>
</feature>
<dbReference type="PANTHER" id="PTHR26451">
    <property type="entry name" value="G_PROTEIN_RECEP_F1_2 DOMAIN-CONTAINING PROTEIN"/>
    <property type="match status" value="1"/>
</dbReference>
<keyword evidence="3 14" id="KW-0716">Sensory transduction</keyword>
<evidence type="ECO:0000256" key="4">
    <source>
        <dbReference type="ARBA" id="ARBA00022692"/>
    </source>
</evidence>
<feature type="transmembrane region" description="Helical" evidence="14">
    <location>
        <begin position="237"/>
        <end position="256"/>
    </location>
</feature>
<sequence>MNDSTAVTYILLEGHIELEKYRYVYFIVSFTVYLLIVCFNAGVIFIVLTDKHLHEPMYIFITALLLNSLFGNSVIYPKLLSDLLSERPGISYEGCLFQAFCIYTVAFTEFTLLSAMAYDRYVSICKPLQYPTLMNMSTVRKLLFICWFVPFCEIGILVILTYRLKLCRFKLERIYCSNYAIVKLSCGDTTVNNSYGLFILVIAVIPPVIFIIFSYVRILSVCLKNSKEFRRKALQTCFPHLFIFISFSVTSCFEIINSRLEGNVPHIVAMIMSIENMVIPPLINPVIYGLKLQEILKRIKTLFSGKKRISF</sequence>
<evidence type="ECO:0000256" key="13">
    <source>
        <dbReference type="RuleBase" id="RU000688"/>
    </source>
</evidence>
<dbReference type="InterPro" id="IPR000276">
    <property type="entry name" value="GPCR_Rhodpsn"/>
</dbReference>
<keyword evidence="9" id="KW-1015">Disulfide bond</keyword>
<dbReference type="GO" id="GO:0004930">
    <property type="term" value="F:G protein-coupled receptor activity"/>
    <property type="evidence" value="ECO:0007669"/>
    <property type="project" value="UniProtKB-KW"/>
</dbReference>
<keyword evidence="11" id="KW-0325">Glycoprotein</keyword>
<comment type="similarity">
    <text evidence="13">Belongs to the G-protein coupled receptor 1 family.</text>
</comment>
<proteinExistence type="inferred from homology"/>
<dbReference type="GO" id="GO:0005549">
    <property type="term" value="F:odorant binding"/>
    <property type="evidence" value="ECO:0007669"/>
    <property type="project" value="TreeGrafter"/>
</dbReference>
<dbReference type="PRINTS" id="PR00245">
    <property type="entry name" value="OLFACTORYR"/>
</dbReference>
<evidence type="ECO:0000313" key="16">
    <source>
        <dbReference type="Ensembl" id="ENSAMXP00005010315.1"/>
    </source>
</evidence>
<dbReference type="FunFam" id="1.20.1070.10:FF:000024">
    <property type="entry name" value="Olfactory receptor"/>
    <property type="match status" value="1"/>
</dbReference>
<evidence type="ECO:0000256" key="6">
    <source>
        <dbReference type="ARBA" id="ARBA00022989"/>
    </source>
</evidence>
<evidence type="ECO:0000256" key="12">
    <source>
        <dbReference type="ARBA" id="ARBA00023224"/>
    </source>
</evidence>
<name>A0A8B9HBS1_ASTMX</name>
<reference evidence="16" key="1">
    <citation type="submission" date="2025-08" db="UniProtKB">
        <authorList>
            <consortium name="Ensembl"/>
        </authorList>
    </citation>
    <scope>IDENTIFICATION</scope>
</reference>
<dbReference type="InterPro" id="IPR052921">
    <property type="entry name" value="GPCR1_Superfamily_Member"/>
</dbReference>
<dbReference type="SUPFAM" id="SSF81321">
    <property type="entry name" value="Family A G protein-coupled receptor-like"/>
    <property type="match status" value="1"/>
</dbReference>
<feature type="transmembrane region" description="Helical" evidence="14">
    <location>
        <begin position="268"/>
        <end position="290"/>
    </location>
</feature>
<dbReference type="InterPro" id="IPR017452">
    <property type="entry name" value="GPCR_Rhodpsn_7TM"/>
</dbReference>
<dbReference type="GO" id="GO:0004984">
    <property type="term" value="F:olfactory receptor activity"/>
    <property type="evidence" value="ECO:0007669"/>
    <property type="project" value="InterPro"/>
</dbReference>
<evidence type="ECO:0000256" key="7">
    <source>
        <dbReference type="ARBA" id="ARBA00023040"/>
    </source>
</evidence>
<keyword evidence="2 14" id="KW-1003">Cell membrane</keyword>
<evidence type="ECO:0000256" key="8">
    <source>
        <dbReference type="ARBA" id="ARBA00023136"/>
    </source>
</evidence>
<dbReference type="Pfam" id="PF13853">
    <property type="entry name" value="7tm_4"/>
    <property type="match status" value="1"/>
</dbReference>
<feature type="transmembrane region" description="Helical" evidence="14">
    <location>
        <begin position="96"/>
        <end position="121"/>
    </location>
</feature>
<comment type="subcellular location">
    <subcellularLocation>
        <location evidence="1 14">Cell membrane</location>
        <topology evidence="1 14">Multi-pass membrane protein</topology>
    </subcellularLocation>
</comment>